<comment type="caution">
    <text evidence="8">The sequence shown here is derived from an EMBL/GenBank/DDBJ whole genome shotgun (WGS) entry which is preliminary data.</text>
</comment>
<evidence type="ECO:0008006" key="10">
    <source>
        <dbReference type="Google" id="ProtNLM"/>
    </source>
</evidence>
<dbReference type="SUPFAM" id="SSF53474">
    <property type="entry name" value="alpha/beta-Hydrolases"/>
    <property type="match status" value="1"/>
</dbReference>
<keyword evidence="2" id="KW-0812">Transmembrane</keyword>
<protein>
    <recommendedName>
        <fullName evidence="10">Transmembrane protein 53</fullName>
    </recommendedName>
</protein>
<dbReference type="Pfam" id="PF05705">
    <property type="entry name" value="DUF829"/>
    <property type="match status" value="1"/>
</dbReference>
<evidence type="ECO:0000256" key="7">
    <source>
        <dbReference type="SAM" id="MobiDB-lite"/>
    </source>
</evidence>
<sequence>MSDGDEPVAGPSKLPPLPPVNPTQVSRDVFVLQPDKDGLGKPEDPGLILLFGWMNAKSKSLLRYMSKYTSIYPGATQVLVMSRGESNWSSEAKNLRSVKPVIEILKKLDFYGPNPPDVLVHVFSNGGGQQLLLLSHLIRQNAPKDADGQPMKPAGCLIFDSLPGDATLRSAYAAYLTPITSYPLKILTAIPITVIWWIVMATTTLIGRQDPMEVLRAGLNVPNILPWTSAKTPRVYIYGKDDQIIPSYAVEDHIAAARAEKFEVKEEAFRGSSHVAHARKDPDRYWGIVKDAWRDALKLKASL</sequence>
<keyword evidence="4" id="KW-0472">Membrane</keyword>
<dbReference type="OrthoDB" id="77878at2759"/>
<evidence type="ECO:0000256" key="2">
    <source>
        <dbReference type="ARBA" id="ARBA00022692"/>
    </source>
</evidence>
<keyword evidence="9" id="KW-1185">Reference proteome</keyword>
<evidence type="ECO:0000256" key="3">
    <source>
        <dbReference type="ARBA" id="ARBA00022989"/>
    </source>
</evidence>
<reference evidence="8 9" key="1">
    <citation type="submission" date="2018-11" db="EMBL/GenBank/DDBJ databases">
        <title>Genome assembly of Steccherinum ochraceum LE-BIN_3174, the white-rot fungus of the Steccherinaceae family (The Residual Polyporoid clade, Polyporales, Basidiomycota).</title>
        <authorList>
            <person name="Fedorova T.V."/>
            <person name="Glazunova O.A."/>
            <person name="Landesman E.O."/>
            <person name="Moiseenko K.V."/>
            <person name="Psurtseva N.V."/>
            <person name="Savinova O.S."/>
            <person name="Shakhova N.V."/>
            <person name="Tyazhelova T.V."/>
            <person name="Vasina D.V."/>
        </authorList>
    </citation>
    <scope>NUCLEOTIDE SEQUENCE [LARGE SCALE GENOMIC DNA]</scope>
    <source>
        <strain evidence="8 9">LE-BIN_3174</strain>
    </source>
</reference>
<dbReference type="PANTHER" id="PTHR12265:SF30">
    <property type="entry name" value="TRANSMEMBRANE PROTEIN 53"/>
    <property type="match status" value="1"/>
</dbReference>
<dbReference type="InterPro" id="IPR008547">
    <property type="entry name" value="DUF829_TMEM53"/>
</dbReference>
<name>A0A4R0RQD2_9APHY</name>
<evidence type="ECO:0000256" key="5">
    <source>
        <dbReference type="ARBA" id="ARBA00023242"/>
    </source>
</evidence>
<evidence type="ECO:0000313" key="8">
    <source>
        <dbReference type="EMBL" id="TCD67589.1"/>
    </source>
</evidence>
<evidence type="ECO:0000256" key="1">
    <source>
        <dbReference type="ARBA" id="ARBA00007387"/>
    </source>
</evidence>
<dbReference type="Proteomes" id="UP000292702">
    <property type="component" value="Unassembled WGS sequence"/>
</dbReference>
<evidence type="ECO:0000313" key="9">
    <source>
        <dbReference type="Proteomes" id="UP000292702"/>
    </source>
</evidence>
<dbReference type="InterPro" id="IPR029058">
    <property type="entry name" value="AB_hydrolase_fold"/>
</dbReference>
<gene>
    <name evidence="8" type="ORF">EIP91_012219</name>
</gene>
<dbReference type="PANTHER" id="PTHR12265">
    <property type="entry name" value="TRANSMEMBRANE PROTEIN 53"/>
    <property type="match status" value="1"/>
</dbReference>
<comment type="subcellular location">
    <subcellularLocation>
        <location evidence="6">Nucleus outer membrane</location>
        <topology evidence="6">Single-pass membrane protein</topology>
    </subcellularLocation>
</comment>
<dbReference type="AlphaFoldDB" id="A0A4R0RQD2"/>
<evidence type="ECO:0000256" key="4">
    <source>
        <dbReference type="ARBA" id="ARBA00023136"/>
    </source>
</evidence>
<accession>A0A4R0RQD2</accession>
<feature type="region of interest" description="Disordered" evidence="7">
    <location>
        <begin position="1"/>
        <end position="22"/>
    </location>
</feature>
<dbReference type="GO" id="GO:0005640">
    <property type="term" value="C:nuclear outer membrane"/>
    <property type="evidence" value="ECO:0007669"/>
    <property type="project" value="UniProtKB-SubCell"/>
</dbReference>
<evidence type="ECO:0000256" key="6">
    <source>
        <dbReference type="ARBA" id="ARBA00034303"/>
    </source>
</evidence>
<keyword evidence="3" id="KW-1133">Transmembrane helix</keyword>
<proteinExistence type="inferred from homology"/>
<dbReference type="EMBL" id="RWJN01000092">
    <property type="protein sequence ID" value="TCD67589.1"/>
    <property type="molecule type" value="Genomic_DNA"/>
</dbReference>
<keyword evidence="5" id="KW-0539">Nucleus</keyword>
<comment type="similarity">
    <text evidence="1">Belongs to the TMEM53 family.</text>
</comment>
<organism evidence="8 9">
    <name type="scientific">Steccherinum ochraceum</name>
    <dbReference type="NCBI Taxonomy" id="92696"/>
    <lineage>
        <taxon>Eukaryota</taxon>
        <taxon>Fungi</taxon>
        <taxon>Dikarya</taxon>
        <taxon>Basidiomycota</taxon>
        <taxon>Agaricomycotina</taxon>
        <taxon>Agaricomycetes</taxon>
        <taxon>Polyporales</taxon>
        <taxon>Steccherinaceae</taxon>
        <taxon>Steccherinum</taxon>
    </lineage>
</organism>